<reference evidence="1" key="1">
    <citation type="journal article" date="2015" name="Nature">
        <title>Complex archaea that bridge the gap between prokaryotes and eukaryotes.</title>
        <authorList>
            <person name="Spang A."/>
            <person name="Saw J.H."/>
            <person name="Jorgensen S.L."/>
            <person name="Zaremba-Niedzwiedzka K."/>
            <person name="Martijn J."/>
            <person name="Lind A.E."/>
            <person name="van Eijk R."/>
            <person name="Schleper C."/>
            <person name="Guy L."/>
            <person name="Ettema T.J."/>
        </authorList>
    </citation>
    <scope>NUCLEOTIDE SEQUENCE</scope>
</reference>
<gene>
    <name evidence="1" type="ORF">LCGC14_1872540</name>
</gene>
<organism evidence="1">
    <name type="scientific">marine sediment metagenome</name>
    <dbReference type="NCBI Taxonomy" id="412755"/>
    <lineage>
        <taxon>unclassified sequences</taxon>
        <taxon>metagenomes</taxon>
        <taxon>ecological metagenomes</taxon>
    </lineage>
</organism>
<protein>
    <submittedName>
        <fullName evidence="1">Uncharacterized protein</fullName>
    </submittedName>
</protein>
<dbReference type="EMBL" id="LAZR01019130">
    <property type="protein sequence ID" value="KKL93650.1"/>
    <property type="molecule type" value="Genomic_DNA"/>
</dbReference>
<proteinExistence type="predicted"/>
<comment type="caution">
    <text evidence="1">The sequence shown here is derived from an EMBL/GenBank/DDBJ whole genome shotgun (WGS) entry which is preliminary data.</text>
</comment>
<dbReference type="AlphaFoldDB" id="A0A0F9IIL0"/>
<sequence>MATIEQMEKKRSKQIVEILTAIQALVVIANGLKAEIAELKVDIGRTETIDRTDEILAAIRSAALDVGQQTRQASIAIGSMADELVNIKAELKPDIAPSPAAATRRTKK</sequence>
<accession>A0A0F9IIL0</accession>
<name>A0A0F9IIL0_9ZZZZ</name>
<evidence type="ECO:0000313" key="1">
    <source>
        <dbReference type="EMBL" id="KKL93650.1"/>
    </source>
</evidence>